<dbReference type="Proteomes" id="UP000016860">
    <property type="component" value="Unassembled WGS sequence"/>
</dbReference>
<dbReference type="AlphaFoldDB" id="U4R1C1"/>
<gene>
    <name evidence="1" type="ORF">L323_13725</name>
</gene>
<dbReference type="PATRIC" id="fig|1330534.3.peg.2725"/>
<name>U4R1C1_9FIRM</name>
<comment type="caution">
    <text evidence="1">The sequence shown here is derived from an EMBL/GenBank/DDBJ whole genome shotgun (WGS) entry which is preliminary data.</text>
</comment>
<accession>U4R1C1</accession>
<dbReference type="RefSeq" id="WP_020816216.1">
    <property type="nucleotide sequence ID" value="NZ_ATAY01000063.1"/>
</dbReference>
<dbReference type="EMBL" id="ATAY01000063">
    <property type="protein sequence ID" value="EPR10573.1"/>
    <property type="molecule type" value="Genomic_DNA"/>
</dbReference>
<organism evidence="1 2">
    <name type="scientific">Ruminiclostridium papyrosolvens C7</name>
    <dbReference type="NCBI Taxonomy" id="1330534"/>
    <lineage>
        <taxon>Bacteria</taxon>
        <taxon>Bacillati</taxon>
        <taxon>Bacillota</taxon>
        <taxon>Clostridia</taxon>
        <taxon>Eubacteriales</taxon>
        <taxon>Oscillospiraceae</taxon>
        <taxon>Ruminiclostridium</taxon>
    </lineage>
</organism>
<protein>
    <submittedName>
        <fullName evidence="1">Uncharacterized protein</fullName>
    </submittedName>
</protein>
<evidence type="ECO:0000313" key="2">
    <source>
        <dbReference type="Proteomes" id="UP000016860"/>
    </source>
</evidence>
<dbReference type="STRING" id="1330534.L323_13725"/>
<dbReference type="OrthoDB" id="9772484at2"/>
<sequence length="326" mass="36933">MNKDELVGKKVILYPDNYIARNLLQLQDVLSFNIISIINELDMKKDKSGSFNSNIISTLEQCDLVLILESSPKTLLLPPWTEKYDCYLMILNAATERGIPVASPYFELSIPCDTNCRRSISVNKINHSILDVIEDNQMVVNEQPSIMVTATRKEINIHSMDLKIKKALEKYHLPSFIMSSNPVSSLLPFDTSKNLKEEYAYTSPIIIFDGPAQGFPFQTDSNLVDSFKSWDFTEFFRLDGVLLAIHSKDSAEMVQETAEYLNSCGLKVFGLIEEKASSPWFQVYMEGKTGIPVTDLDSSEQQYKLTSIILNFLSDDIEIPNNKVLK</sequence>
<reference evidence="1 2" key="1">
    <citation type="journal article" date="2013" name="Genome Announc.">
        <title>Draft Genome Sequence of the Cellulolytic Bacterium Clostridium papyrosolvens C7 (ATCC 700395).</title>
        <authorList>
            <person name="Zepeda V."/>
            <person name="Dassa B."/>
            <person name="Borovok I."/>
            <person name="Lamed R."/>
            <person name="Bayer E.A."/>
            <person name="Cate J.H."/>
        </authorList>
    </citation>
    <scope>NUCLEOTIDE SEQUENCE [LARGE SCALE GENOMIC DNA]</scope>
    <source>
        <strain evidence="1 2">C7</strain>
    </source>
</reference>
<proteinExistence type="predicted"/>
<evidence type="ECO:0000313" key="1">
    <source>
        <dbReference type="EMBL" id="EPR10573.1"/>
    </source>
</evidence>